<dbReference type="EC" id="2.7.1.172" evidence="1"/>
<dbReference type="GO" id="GO:0102193">
    <property type="term" value="F:protein-ribulosamine 3-kinase activity"/>
    <property type="evidence" value="ECO:0007669"/>
    <property type="project" value="UniProtKB-EC"/>
</dbReference>
<proteinExistence type="predicted"/>
<dbReference type="EMBL" id="LVYI01000013">
    <property type="protein sequence ID" value="OAP54843.1"/>
    <property type="molecule type" value="Genomic_DNA"/>
</dbReference>
<comment type="caution">
    <text evidence="3">The sequence shown here is derived from an EMBL/GenBank/DDBJ whole genome shotgun (WGS) entry which is preliminary data.</text>
</comment>
<dbReference type="InterPro" id="IPR011009">
    <property type="entry name" value="Kinase-like_dom_sf"/>
</dbReference>
<comment type="catalytic activity">
    <reaction evidence="2">
        <text>N(6)-D-ribulosyl-L-lysyl-[protein] + ATP = N(6)-(3-O-phospho-D-ribulosyl)-L-lysyl-[protein] + ADP + H(+)</text>
        <dbReference type="Rhea" id="RHEA:48432"/>
        <dbReference type="Rhea" id="RHEA-COMP:12103"/>
        <dbReference type="Rhea" id="RHEA-COMP:12104"/>
        <dbReference type="ChEBI" id="CHEBI:15378"/>
        <dbReference type="ChEBI" id="CHEBI:30616"/>
        <dbReference type="ChEBI" id="CHEBI:90418"/>
        <dbReference type="ChEBI" id="CHEBI:90420"/>
        <dbReference type="ChEBI" id="CHEBI:456216"/>
        <dbReference type="EC" id="2.7.1.172"/>
    </reaction>
    <physiologicalReaction direction="left-to-right" evidence="2">
        <dbReference type="Rhea" id="RHEA:48433"/>
    </physiologicalReaction>
</comment>
<reference evidence="3 4" key="1">
    <citation type="submission" date="2016-04" db="EMBL/GenBank/DDBJ databases">
        <title>Draft genome of Fonsecaea erecta CBS 125763.</title>
        <authorList>
            <person name="Weiss V.A."/>
            <person name="Vicente V.A."/>
            <person name="Raittz R.T."/>
            <person name="Moreno L.F."/>
            <person name="De Souza E.M."/>
            <person name="Pedrosa F.O."/>
            <person name="Steffens M.B."/>
            <person name="Faoro H."/>
            <person name="Tadra-Sfeir M.Z."/>
            <person name="Najafzadeh M.J."/>
            <person name="Felipe M.S."/>
            <person name="Teixeira M."/>
            <person name="Sun J."/>
            <person name="Xi L."/>
            <person name="Gomes R."/>
            <person name="De Azevedo C.M."/>
            <person name="Salgado C.G."/>
            <person name="Da Silva M.B."/>
            <person name="Nascimento M.F."/>
            <person name="Queiroz-Telles F."/>
            <person name="Attili D.S."/>
            <person name="Gorbushina A."/>
        </authorList>
    </citation>
    <scope>NUCLEOTIDE SEQUENCE [LARGE SCALE GENOMIC DNA]</scope>
    <source>
        <strain evidence="3 4">CBS 125763</strain>
    </source>
</reference>
<dbReference type="SUPFAM" id="SSF56112">
    <property type="entry name" value="Protein kinase-like (PK-like)"/>
    <property type="match status" value="1"/>
</dbReference>
<dbReference type="InterPro" id="IPR016477">
    <property type="entry name" value="Fructo-/Ketosamine-3-kinase"/>
</dbReference>
<dbReference type="PANTHER" id="PTHR12149:SF8">
    <property type="entry name" value="PROTEIN-RIBULOSAMINE 3-KINASE"/>
    <property type="match status" value="1"/>
</dbReference>
<evidence type="ECO:0000256" key="1">
    <source>
        <dbReference type="ARBA" id="ARBA00011961"/>
    </source>
</evidence>
<evidence type="ECO:0000313" key="3">
    <source>
        <dbReference type="EMBL" id="OAP54843.1"/>
    </source>
</evidence>
<organism evidence="3 4">
    <name type="scientific">Fonsecaea erecta</name>
    <dbReference type="NCBI Taxonomy" id="1367422"/>
    <lineage>
        <taxon>Eukaryota</taxon>
        <taxon>Fungi</taxon>
        <taxon>Dikarya</taxon>
        <taxon>Ascomycota</taxon>
        <taxon>Pezizomycotina</taxon>
        <taxon>Eurotiomycetes</taxon>
        <taxon>Chaetothyriomycetidae</taxon>
        <taxon>Chaetothyriales</taxon>
        <taxon>Herpotrichiellaceae</taxon>
        <taxon>Fonsecaea</taxon>
    </lineage>
</organism>
<dbReference type="GeneID" id="30015459"/>
<evidence type="ECO:0000313" key="4">
    <source>
        <dbReference type="Proteomes" id="UP000078343"/>
    </source>
</evidence>
<dbReference type="AlphaFoldDB" id="A0A178Z6N3"/>
<dbReference type="Gene3D" id="3.90.1200.10">
    <property type="match status" value="1"/>
</dbReference>
<dbReference type="OrthoDB" id="5772781at2759"/>
<dbReference type="RefSeq" id="XP_018688210.1">
    <property type="nucleotide sequence ID" value="XM_018842797.1"/>
</dbReference>
<dbReference type="Proteomes" id="UP000078343">
    <property type="component" value="Unassembled WGS sequence"/>
</dbReference>
<protein>
    <recommendedName>
        <fullName evidence="1">protein-ribulosamine 3-kinase</fullName>
        <ecNumber evidence="1">2.7.1.172</ecNumber>
    </recommendedName>
</protein>
<keyword evidence="4" id="KW-1185">Reference proteome</keyword>
<name>A0A178Z6N3_9EURO</name>
<evidence type="ECO:0000256" key="2">
    <source>
        <dbReference type="ARBA" id="ARBA00048655"/>
    </source>
</evidence>
<dbReference type="PANTHER" id="PTHR12149">
    <property type="entry name" value="FRUCTOSAMINE 3 KINASE-RELATED PROTEIN"/>
    <property type="match status" value="1"/>
</dbReference>
<sequence>MLSEKILASTELFNFKGALRQQFQPQALSNPNLALADSDSADISSYTPQEGESRVDGTADGSSLVKIIKRMLPLGSVVKQEVISLGTGTWTRASRIDVTLLCGETKSYFLKRATESQGKDMMHAEYRSMMEISSHMPELVPRPIAWDKFKQSSPETYFFIMDFVDLARKWSSLRTSVASSPSFIKPNIAWESNWCVYFTRLLTQFYDREIAQNGSQPEYQDAYQKLVSDVVPQLLEPLQADGRVLKPCLTHGDLWEENAGLNLATCLPVVFDASVMYAHNEMELGMWRADPIRFGEPFYSQYLEHMPPSEPSEQFDDRNRLYSIKFKIAHCLGWPDSAPSHRQLILSDMRYLIDKYSPQQ</sequence>
<dbReference type="Pfam" id="PF03881">
    <property type="entry name" value="Fructosamin_kin"/>
    <property type="match status" value="1"/>
</dbReference>
<gene>
    <name evidence="3" type="ORF">AYL99_11291</name>
</gene>
<accession>A0A178Z6N3</accession>